<keyword evidence="6" id="KW-0336">GPI-anchor</keyword>
<dbReference type="Proteomes" id="UP000028045">
    <property type="component" value="Unassembled WGS sequence"/>
</dbReference>
<comment type="subcellular location">
    <subcellularLocation>
        <location evidence="2">Membrane</location>
        <topology evidence="2">Lipid-anchor</topology>
        <topology evidence="2">GPI-anchor</topology>
    </subcellularLocation>
    <subcellularLocation>
        <location evidence="1">Membrane</location>
        <topology evidence="1">Multi-pass membrane protein</topology>
    </subcellularLocation>
    <subcellularLocation>
        <location evidence="3">Secreted</location>
    </subcellularLocation>
</comment>
<accession>A0A084B2F6</accession>
<dbReference type="PANTHER" id="PTHR33048">
    <property type="entry name" value="PTH11-LIKE INTEGRAL MEMBRANE PROTEIN (AFU_ORTHOLOGUE AFUA_5G11245)"/>
    <property type="match status" value="1"/>
</dbReference>
<evidence type="ECO:0000256" key="3">
    <source>
        <dbReference type="ARBA" id="ARBA00004613"/>
    </source>
</evidence>
<keyword evidence="6" id="KW-0325">Glycoprotein</keyword>
<evidence type="ECO:0000259" key="17">
    <source>
        <dbReference type="PROSITE" id="PS52012"/>
    </source>
</evidence>
<feature type="transmembrane region" description="Helical" evidence="15">
    <location>
        <begin position="132"/>
        <end position="152"/>
    </location>
</feature>
<dbReference type="EMBL" id="KL648207">
    <property type="protein sequence ID" value="KEY71735.1"/>
    <property type="molecule type" value="Genomic_DNA"/>
</dbReference>
<evidence type="ECO:0000256" key="15">
    <source>
        <dbReference type="SAM" id="Phobius"/>
    </source>
</evidence>
<evidence type="ECO:0000313" key="18">
    <source>
        <dbReference type="EMBL" id="KEY71735.1"/>
    </source>
</evidence>
<evidence type="ECO:0000256" key="11">
    <source>
        <dbReference type="ARBA" id="ARBA00023157"/>
    </source>
</evidence>
<evidence type="ECO:0000256" key="2">
    <source>
        <dbReference type="ARBA" id="ARBA00004589"/>
    </source>
</evidence>
<dbReference type="InterPro" id="IPR049326">
    <property type="entry name" value="Rhodopsin_dom_fungi"/>
</dbReference>
<feature type="disulfide bond" evidence="14">
    <location>
        <begin position="37"/>
        <end position="68"/>
    </location>
</feature>
<evidence type="ECO:0000256" key="9">
    <source>
        <dbReference type="ARBA" id="ARBA00022989"/>
    </source>
</evidence>
<dbReference type="PROSITE" id="PS52012">
    <property type="entry name" value="CFEM"/>
    <property type="match status" value="1"/>
</dbReference>
<dbReference type="SMART" id="SM00747">
    <property type="entry name" value="CFEM"/>
    <property type="match status" value="1"/>
</dbReference>
<dbReference type="GO" id="GO:0098552">
    <property type="term" value="C:side of membrane"/>
    <property type="evidence" value="ECO:0007669"/>
    <property type="project" value="UniProtKB-KW"/>
</dbReference>
<keyword evidence="11 14" id="KW-1015">Disulfide bond</keyword>
<dbReference type="InterPro" id="IPR029063">
    <property type="entry name" value="SAM-dependent_MTases_sf"/>
</dbReference>
<sequence length="797" mass="88367">MMFSLPALLLATLMLSSGVLGQVPAGLEGFPVCATGCITEAFEQGLCAATDQTCICTDATFQAQVTECVTASCTIPEALVTHNQTLASCGAPVRDRSHQLLVVSISMACVADLFVLLRVIYKAFIMHMDFGLDDWFVLATVLAGLPSVVITAEGLVPNGLGRDIWTLTATEITNVVRYFYLMAWLYFLQTALLKLTIICFYMRIFPSQGVRRLLWGTFIFVSLWGIAFVLAAIFQCRPISYFWHRWDGMHEGTCIEINALSWSNAAMNIAIDCWILAIPIWQLRKLHLHWKKKIPVGIMFSLGFFVTIVSILRLRSLVNFGTHENVTWEFYDVALWSTIEVCVGIITACLPTVRIFLVKIFPMLSGSSYASKGAYYNHSSNPRSGNMNPARNEVRIASKGRPESVSDGGSPPGIQFQKSYAVQYSDNDESSLPPNFNEARTMPLVTFDQGFGLGLAVGVVVTLVITLVVSALVLRSSDSAGLGQWKLNIDTPLPSMWMNVGYWKDGDGQPIKRFPEACAALLHQILDASGILTQDHNEKGLAVLDLGYGCGDQTWELAELVRTGGWAGFRYVGLSLDKTQVMLANLRLCREFAAKPAREYTHGSTVRLFCADAAKPETWTPAIAQSVAALADENFTERWLLALDCIYHFSPSRRPVLQYAAQNLNANYMAFDLLLNDTSSTRDTLVARAIGVMMGCPWRTFLTEQEYIDQLVECGYERKTIVVREITENVFPGLVKFIDRQDSALGDYGLSLGGFKLAQRIFDWFSRTRVVRAVIVVAPVLCNGVQQPTYRALENPL</sequence>
<feature type="transmembrane region" description="Helical" evidence="15">
    <location>
        <begin position="450"/>
        <end position="474"/>
    </location>
</feature>
<dbReference type="HOGENOM" id="CLU_352726_0_0_1"/>
<feature type="disulfide bond" evidence="14">
    <location>
        <begin position="47"/>
        <end position="54"/>
    </location>
</feature>
<comment type="similarity">
    <text evidence="13">Belongs to the SAT4 family.</text>
</comment>
<evidence type="ECO:0000256" key="10">
    <source>
        <dbReference type="ARBA" id="ARBA00023136"/>
    </source>
</evidence>
<keyword evidence="8 16" id="KW-0732">Signal</keyword>
<dbReference type="Pfam" id="PF20684">
    <property type="entry name" value="Fung_rhodopsin"/>
    <property type="match status" value="1"/>
</dbReference>
<feature type="transmembrane region" description="Helical" evidence="15">
    <location>
        <begin position="178"/>
        <end position="201"/>
    </location>
</feature>
<evidence type="ECO:0000256" key="16">
    <source>
        <dbReference type="SAM" id="SignalP"/>
    </source>
</evidence>
<feature type="binding site" description="axial binding residue" evidence="14">
    <location>
        <position position="51"/>
    </location>
    <ligand>
        <name>heme</name>
        <dbReference type="ChEBI" id="CHEBI:30413"/>
    </ligand>
    <ligandPart>
        <name>Fe</name>
        <dbReference type="ChEBI" id="CHEBI:18248"/>
    </ligandPart>
</feature>
<feature type="transmembrane region" description="Helical" evidence="15">
    <location>
        <begin position="213"/>
        <end position="234"/>
    </location>
</feature>
<keyword evidence="14" id="KW-0349">Heme</keyword>
<dbReference type="InterPro" id="IPR008427">
    <property type="entry name" value="Extracellular_membr_CFEM_dom"/>
</dbReference>
<gene>
    <name evidence="18" type="ORF">S7711_02961</name>
</gene>
<feature type="disulfide bond" evidence="14">
    <location>
        <begin position="33"/>
        <end position="73"/>
    </location>
</feature>
<dbReference type="AlphaFoldDB" id="A0A084B2F6"/>
<evidence type="ECO:0000256" key="5">
    <source>
        <dbReference type="ARBA" id="ARBA00022525"/>
    </source>
</evidence>
<keyword evidence="5" id="KW-0964">Secreted</keyword>
<dbReference type="SUPFAM" id="SSF53335">
    <property type="entry name" value="S-adenosyl-L-methionine-dependent methyltransferases"/>
    <property type="match status" value="1"/>
</dbReference>
<evidence type="ECO:0000313" key="19">
    <source>
        <dbReference type="Proteomes" id="UP000028045"/>
    </source>
</evidence>
<feature type="domain" description="CFEM" evidence="17">
    <location>
        <begin position="5"/>
        <end position="116"/>
    </location>
</feature>
<evidence type="ECO:0000256" key="14">
    <source>
        <dbReference type="PROSITE-ProRule" id="PRU01356"/>
    </source>
</evidence>
<name>A0A084B2F6_STACB</name>
<dbReference type="PANTHER" id="PTHR33048:SF143">
    <property type="entry name" value="EXTRACELLULAR MEMBRANE PROTEIN CFEM DOMAIN-CONTAINING PROTEIN-RELATED"/>
    <property type="match status" value="1"/>
</dbReference>
<evidence type="ECO:0000256" key="4">
    <source>
        <dbReference type="ARBA" id="ARBA00010031"/>
    </source>
</evidence>
<feature type="disulfide bond" evidence="14">
    <location>
        <begin position="56"/>
        <end position="89"/>
    </location>
</feature>
<keyword evidence="14" id="KW-0479">Metal-binding</keyword>
<dbReference type="InterPro" id="IPR052337">
    <property type="entry name" value="SAT4-like"/>
</dbReference>
<evidence type="ECO:0000256" key="7">
    <source>
        <dbReference type="ARBA" id="ARBA00022692"/>
    </source>
</evidence>
<feature type="transmembrane region" description="Helical" evidence="15">
    <location>
        <begin position="334"/>
        <end position="357"/>
    </location>
</feature>
<keyword evidence="12" id="KW-0449">Lipoprotein</keyword>
<comment type="similarity">
    <text evidence="4">Belongs to the RBT5 family.</text>
</comment>
<evidence type="ECO:0000256" key="13">
    <source>
        <dbReference type="ARBA" id="ARBA00038359"/>
    </source>
</evidence>
<feature type="transmembrane region" description="Helical" evidence="15">
    <location>
        <begin position="295"/>
        <end position="314"/>
    </location>
</feature>
<feature type="transmembrane region" description="Helical" evidence="15">
    <location>
        <begin position="100"/>
        <end position="120"/>
    </location>
</feature>
<protein>
    <recommendedName>
        <fullName evidence="17">CFEM domain-containing protein</fullName>
    </recommendedName>
</protein>
<organism evidence="18 19">
    <name type="scientific">Stachybotrys chartarum (strain CBS 109288 / IBT 7711)</name>
    <name type="common">Toxic black mold</name>
    <name type="synonym">Stilbospora chartarum</name>
    <dbReference type="NCBI Taxonomy" id="1280523"/>
    <lineage>
        <taxon>Eukaryota</taxon>
        <taxon>Fungi</taxon>
        <taxon>Dikarya</taxon>
        <taxon>Ascomycota</taxon>
        <taxon>Pezizomycotina</taxon>
        <taxon>Sordariomycetes</taxon>
        <taxon>Hypocreomycetidae</taxon>
        <taxon>Hypocreales</taxon>
        <taxon>Stachybotryaceae</taxon>
        <taxon>Stachybotrys</taxon>
    </lineage>
</organism>
<dbReference type="Gene3D" id="3.40.50.150">
    <property type="entry name" value="Vaccinia Virus protein VP39"/>
    <property type="match status" value="1"/>
</dbReference>
<feature type="signal peptide" evidence="16">
    <location>
        <begin position="1"/>
        <end position="21"/>
    </location>
</feature>
<keyword evidence="9 15" id="KW-1133">Transmembrane helix</keyword>
<keyword evidence="10 15" id="KW-0472">Membrane</keyword>
<dbReference type="Pfam" id="PF05730">
    <property type="entry name" value="CFEM"/>
    <property type="match status" value="1"/>
</dbReference>
<feature type="transmembrane region" description="Helical" evidence="15">
    <location>
        <begin position="265"/>
        <end position="283"/>
    </location>
</feature>
<reference evidence="18 19" key="1">
    <citation type="journal article" date="2014" name="BMC Genomics">
        <title>Comparative genome sequencing reveals chemotype-specific gene clusters in the toxigenic black mold Stachybotrys.</title>
        <authorList>
            <person name="Semeiks J."/>
            <person name="Borek D."/>
            <person name="Otwinowski Z."/>
            <person name="Grishin N.V."/>
        </authorList>
    </citation>
    <scope>NUCLEOTIDE SEQUENCE [LARGE SCALE GENOMIC DNA]</scope>
    <source>
        <strain evidence="19">CBS 109288 / IBT 7711</strain>
    </source>
</reference>
<dbReference type="OrthoDB" id="2496787at2759"/>
<evidence type="ECO:0000256" key="8">
    <source>
        <dbReference type="ARBA" id="ARBA00022729"/>
    </source>
</evidence>
<evidence type="ECO:0000256" key="1">
    <source>
        <dbReference type="ARBA" id="ARBA00004141"/>
    </source>
</evidence>
<keyword evidence="19" id="KW-1185">Reference proteome</keyword>
<dbReference type="GO" id="GO:0046872">
    <property type="term" value="F:metal ion binding"/>
    <property type="evidence" value="ECO:0007669"/>
    <property type="project" value="UniProtKB-UniRule"/>
</dbReference>
<keyword evidence="7 15" id="KW-0812">Transmembrane</keyword>
<evidence type="ECO:0000256" key="6">
    <source>
        <dbReference type="ARBA" id="ARBA00022622"/>
    </source>
</evidence>
<evidence type="ECO:0000256" key="12">
    <source>
        <dbReference type="ARBA" id="ARBA00023288"/>
    </source>
</evidence>
<feature type="chain" id="PRO_5001771537" description="CFEM domain-containing protein" evidence="16">
    <location>
        <begin position="22"/>
        <end position="797"/>
    </location>
</feature>
<dbReference type="GO" id="GO:0005576">
    <property type="term" value="C:extracellular region"/>
    <property type="evidence" value="ECO:0007669"/>
    <property type="project" value="UniProtKB-SubCell"/>
</dbReference>
<proteinExistence type="inferred from homology"/>
<keyword evidence="14" id="KW-0408">Iron</keyword>